<dbReference type="AlphaFoldDB" id="A0A0F0ZTY8"/>
<organism evidence="1 2">
    <name type="scientific">Enterobacter sichuanensis</name>
    <dbReference type="NCBI Taxonomy" id="2071710"/>
    <lineage>
        <taxon>Bacteria</taxon>
        <taxon>Pseudomonadati</taxon>
        <taxon>Pseudomonadota</taxon>
        <taxon>Gammaproteobacteria</taxon>
        <taxon>Enterobacterales</taxon>
        <taxon>Enterobacteriaceae</taxon>
        <taxon>Enterobacter</taxon>
        <taxon>Enterobacter cloacae complex</taxon>
    </lineage>
</organism>
<evidence type="ECO:0000313" key="2">
    <source>
        <dbReference type="Proteomes" id="UP000033352"/>
    </source>
</evidence>
<protein>
    <submittedName>
        <fullName evidence="1">Uncharacterized protein</fullName>
    </submittedName>
</protein>
<evidence type="ECO:0000313" key="1">
    <source>
        <dbReference type="EMBL" id="KJN13027.1"/>
    </source>
</evidence>
<gene>
    <name evidence="1" type="ORF">SS37_25105</name>
</gene>
<dbReference type="PATRIC" id="fig|1619248.3.peg.295"/>
<dbReference type="RefSeq" id="WP_045286956.1">
    <property type="nucleotide sequence ID" value="NZ_JZYX01000106.1"/>
</dbReference>
<dbReference type="OrthoDB" id="6609310at2"/>
<proteinExistence type="predicted"/>
<comment type="caution">
    <text evidence="1">The sequence shown here is derived from an EMBL/GenBank/DDBJ whole genome shotgun (WGS) entry which is preliminary data.</text>
</comment>
<sequence>MKLNNLKNALEKIIFELNANGKHESVNFFQTRYEQIIIFGDKIPFEIIESLSTCRAMAQYANFSLREEKLLDDVVNYALDIKKKMP</sequence>
<name>A0A0F0ZTY8_9ENTR</name>
<reference evidence="1 2" key="1">
    <citation type="submission" date="2015-03" db="EMBL/GenBank/DDBJ databases">
        <authorList>
            <person name="McCorrison J."/>
            <person name="Sanka R."/>
            <person name="Adams M."/>
            <person name="Brinkac L."/>
            <person name="Nierman W."/>
            <person name="Sutton G."/>
            <person name="Nelson K."/>
            <person name="Kiedrowski L."/>
            <person name="Guerrero D."/>
            <person name="Bonomo R."/>
        </authorList>
    </citation>
    <scope>NUCLEOTIDE SEQUENCE [LARGE SCALE GENOMIC DNA]</scope>
    <source>
        <strain evidence="1 2">35699</strain>
    </source>
</reference>
<dbReference type="EMBL" id="JZYX01000106">
    <property type="protein sequence ID" value="KJN13027.1"/>
    <property type="molecule type" value="Genomic_DNA"/>
</dbReference>
<accession>A0A0F0ZTY8</accession>
<dbReference type="Proteomes" id="UP000033352">
    <property type="component" value="Unassembled WGS sequence"/>
</dbReference>